<feature type="non-terminal residue" evidence="1">
    <location>
        <position position="137"/>
    </location>
</feature>
<evidence type="ECO:0000313" key="2">
    <source>
        <dbReference type="Proteomes" id="UP000789860"/>
    </source>
</evidence>
<sequence>MADKRKESPSLTQRSGQLVKKQRPEPSNNSLIISASSGNGALTQTVKRTSGLQSPIMLLSGHQGEIFTLRFDPTGQHIASGSFDRNILMWNTYGDCLNYGLLKGHNGAIMELQWSRDSSKIYSCATDKTVSVWDVET</sequence>
<name>A0ACA9NVD4_9GLOM</name>
<keyword evidence="2" id="KW-1185">Reference proteome</keyword>
<proteinExistence type="predicted"/>
<comment type="caution">
    <text evidence="1">The sequence shown here is derived from an EMBL/GenBank/DDBJ whole genome shotgun (WGS) entry which is preliminary data.</text>
</comment>
<dbReference type="Proteomes" id="UP000789860">
    <property type="component" value="Unassembled WGS sequence"/>
</dbReference>
<evidence type="ECO:0000313" key="1">
    <source>
        <dbReference type="EMBL" id="CAG8679333.1"/>
    </source>
</evidence>
<accession>A0ACA9NVD4</accession>
<gene>
    <name evidence="1" type="ORF">SCALOS_LOCUS9676</name>
</gene>
<dbReference type="EMBL" id="CAJVPM010031226">
    <property type="protein sequence ID" value="CAG8679333.1"/>
    <property type="molecule type" value="Genomic_DNA"/>
</dbReference>
<organism evidence="1 2">
    <name type="scientific">Scutellospora calospora</name>
    <dbReference type="NCBI Taxonomy" id="85575"/>
    <lineage>
        <taxon>Eukaryota</taxon>
        <taxon>Fungi</taxon>
        <taxon>Fungi incertae sedis</taxon>
        <taxon>Mucoromycota</taxon>
        <taxon>Glomeromycotina</taxon>
        <taxon>Glomeromycetes</taxon>
        <taxon>Diversisporales</taxon>
        <taxon>Gigasporaceae</taxon>
        <taxon>Scutellospora</taxon>
    </lineage>
</organism>
<protein>
    <submittedName>
        <fullName evidence="1">382_t:CDS:1</fullName>
    </submittedName>
</protein>
<reference evidence="1" key="1">
    <citation type="submission" date="2021-06" db="EMBL/GenBank/DDBJ databases">
        <authorList>
            <person name="Kallberg Y."/>
            <person name="Tangrot J."/>
            <person name="Rosling A."/>
        </authorList>
    </citation>
    <scope>NUCLEOTIDE SEQUENCE</scope>
    <source>
        <strain evidence="1">AU212A</strain>
    </source>
</reference>